<reference evidence="3 4" key="1">
    <citation type="submission" date="2024-02" db="EMBL/GenBank/DDBJ databases">
        <title>High-quality chromosome-scale genome assembly of Pensacola bahiagrass (Paspalum notatum Flugge var. saurae).</title>
        <authorList>
            <person name="Vega J.M."/>
            <person name="Podio M."/>
            <person name="Orjuela J."/>
            <person name="Siena L.A."/>
            <person name="Pessino S.C."/>
            <person name="Combes M.C."/>
            <person name="Mariac C."/>
            <person name="Albertini E."/>
            <person name="Pupilli F."/>
            <person name="Ortiz J.P.A."/>
            <person name="Leblanc O."/>
        </authorList>
    </citation>
    <scope>NUCLEOTIDE SEQUENCE [LARGE SCALE GENOMIC DNA]</scope>
    <source>
        <strain evidence="3">R1</strain>
        <tissue evidence="3">Leaf</tissue>
    </source>
</reference>
<feature type="domain" description="BPM/SPOP BACK" evidence="2">
    <location>
        <begin position="14"/>
        <end position="68"/>
    </location>
</feature>
<dbReference type="EMBL" id="CP144751">
    <property type="protein sequence ID" value="WVZ83794.1"/>
    <property type="molecule type" value="Genomic_DNA"/>
</dbReference>
<evidence type="ECO:0000259" key="2">
    <source>
        <dbReference type="Pfam" id="PF24570"/>
    </source>
</evidence>
<dbReference type="Proteomes" id="UP001341281">
    <property type="component" value="Chromosome 07"/>
</dbReference>
<accession>A0AAQ3U2J2</accession>
<evidence type="ECO:0000313" key="4">
    <source>
        <dbReference type="Proteomes" id="UP001341281"/>
    </source>
</evidence>
<organism evidence="3 4">
    <name type="scientific">Paspalum notatum var. saurae</name>
    <dbReference type="NCBI Taxonomy" id="547442"/>
    <lineage>
        <taxon>Eukaryota</taxon>
        <taxon>Viridiplantae</taxon>
        <taxon>Streptophyta</taxon>
        <taxon>Embryophyta</taxon>
        <taxon>Tracheophyta</taxon>
        <taxon>Spermatophyta</taxon>
        <taxon>Magnoliopsida</taxon>
        <taxon>Liliopsida</taxon>
        <taxon>Poales</taxon>
        <taxon>Poaceae</taxon>
        <taxon>PACMAD clade</taxon>
        <taxon>Panicoideae</taxon>
        <taxon>Andropogonodae</taxon>
        <taxon>Paspaleae</taxon>
        <taxon>Paspalinae</taxon>
        <taxon>Paspalum</taxon>
    </lineage>
</organism>
<dbReference type="InterPro" id="IPR056423">
    <property type="entry name" value="BACK_BPM_SPOP"/>
</dbReference>
<dbReference type="PANTHER" id="PTHR26379">
    <property type="entry name" value="BTB/POZ AND MATH DOMAIN-CONTAINING PROTEIN 1"/>
    <property type="match status" value="1"/>
</dbReference>
<evidence type="ECO:0000256" key="1">
    <source>
        <dbReference type="ARBA" id="ARBA00010846"/>
    </source>
</evidence>
<dbReference type="GO" id="GO:0016567">
    <property type="term" value="P:protein ubiquitination"/>
    <property type="evidence" value="ECO:0007669"/>
    <property type="project" value="InterPro"/>
</dbReference>
<evidence type="ECO:0000313" key="3">
    <source>
        <dbReference type="EMBL" id="WVZ83794.1"/>
    </source>
</evidence>
<proteinExistence type="inferred from homology"/>
<gene>
    <name evidence="3" type="ORF">U9M48_030894</name>
</gene>
<dbReference type="PANTHER" id="PTHR26379:SF483">
    <property type="entry name" value="OS11G0619800 PROTEIN"/>
    <property type="match status" value="1"/>
</dbReference>
<dbReference type="AlphaFoldDB" id="A0AAQ3U2J2"/>
<keyword evidence="4" id="KW-1185">Reference proteome</keyword>
<sequence>MCEEKLCNDVDTSTVAATLALAEQHGCRGLKQACFRLLQLPSHLKIVMETEGFNHLMTSCPSLIKELLAKAVAFH</sequence>
<dbReference type="Pfam" id="PF24570">
    <property type="entry name" value="BACK_BPM_SPOP"/>
    <property type="match status" value="1"/>
</dbReference>
<comment type="similarity">
    <text evidence="1">Belongs to the Tdpoz family.</text>
</comment>
<protein>
    <recommendedName>
        <fullName evidence="2">BPM/SPOP BACK domain-containing protein</fullName>
    </recommendedName>
</protein>
<dbReference type="InterPro" id="IPR045005">
    <property type="entry name" value="BPM1-6"/>
</dbReference>
<dbReference type="Gene3D" id="1.25.40.420">
    <property type="match status" value="1"/>
</dbReference>
<name>A0AAQ3U2J2_PASNO</name>